<dbReference type="PANTHER" id="PTHR33324:SF2">
    <property type="entry name" value="MYB_SANT-LIKE DNA-BINDING DOMAIN-CONTAINING PROTEIN"/>
    <property type="match status" value="1"/>
</dbReference>
<organism evidence="1 2">
    <name type="scientific">Puccinia sorghi</name>
    <dbReference type="NCBI Taxonomy" id="27349"/>
    <lineage>
        <taxon>Eukaryota</taxon>
        <taxon>Fungi</taxon>
        <taxon>Dikarya</taxon>
        <taxon>Basidiomycota</taxon>
        <taxon>Pucciniomycotina</taxon>
        <taxon>Pucciniomycetes</taxon>
        <taxon>Pucciniales</taxon>
        <taxon>Pucciniaceae</taxon>
        <taxon>Puccinia</taxon>
    </lineage>
</organism>
<dbReference type="Proteomes" id="UP000037035">
    <property type="component" value="Unassembled WGS sequence"/>
</dbReference>
<evidence type="ECO:0000313" key="2">
    <source>
        <dbReference type="Proteomes" id="UP000037035"/>
    </source>
</evidence>
<evidence type="ECO:0000313" key="1">
    <source>
        <dbReference type="EMBL" id="KNZ47315.1"/>
    </source>
</evidence>
<dbReference type="PANTHER" id="PTHR33324">
    <property type="entry name" value="EXPRESSED PROTEIN"/>
    <property type="match status" value="1"/>
</dbReference>
<reference evidence="1 2" key="1">
    <citation type="submission" date="2015-08" db="EMBL/GenBank/DDBJ databases">
        <title>Next Generation Sequencing and Analysis of the Genome of Puccinia sorghi L Schw, the Causal Agent of Maize Common Rust.</title>
        <authorList>
            <person name="Rochi L."/>
            <person name="Burguener G."/>
            <person name="Darino M."/>
            <person name="Turjanski A."/>
            <person name="Kreff E."/>
            <person name="Dieguez M.J."/>
            <person name="Sacco F."/>
        </authorList>
    </citation>
    <scope>NUCLEOTIDE SEQUENCE [LARGE SCALE GENOMIC DNA]</scope>
    <source>
        <strain evidence="1 2">RO10H11247</strain>
    </source>
</reference>
<sequence>MMNDNGINHRDAKGMYTSPLLLVPFCISLTDNLHSITGITQKISNLQSSCNSACDWKQNTGAGILDSDMFNGVNRYIKPMPYVDIDILDPIMGSRSVAKPLFMRSSLLNQQTKELPNLT</sequence>
<keyword evidence="2" id="KW-1185">Reference proteome</keyword>
<name>A0A0L6UHN4_9BASI</name>
<accession>A0A0L6UHN4</accession>
<dbReference type="VEuPathDB" id="FungiDB:VP01_6513g1"/>
<dbReference type="AlphaFoldDB" id="A0A0L6UHN4"/>
<dbReference type="EMBL" id="LAVV01011845">
    <property type="protein sequence ID" value="KNZ47315.1"/>
    <property type="molecule type" value="Genomic_DNA"/>
</dbReference>
<protein>
    <submittedName>
        <fullName evidence="1">Uncharacterized protein</fullName>
    </submittedName>
</protein>
<gene>
    <name evidence="1" type="ORF">VP01_6513g1</name>
</gene>
<proteinExistence type="predicted"/>
<dbReference type="OrthoDB" id="2572855at2759"/>
<comment type="caution">
    <text evidence="1">The sequence shown here is derived from an EMBL/GenBank/DDBJ whole genome shotgun (WGS) entry which is preliminary data.</text>
</comment>